<reference evidence="3 4" key="1">
    <citation type="submission" date="2021-03" db="EMBL/GenBank/DDBJ databases">
        <title>Sequencing the genomes of 1000 actinobacteria strains.</title>
        <authorList>
            <person name="Klenk H.-P."/>
        </authorList>
    </citation>
    <scope>NUCLEOTIDE SEQUENCE [LARGE SCALE GENOMIC DNA]</scope>
    <source>
        <strain evidence="3 4">DSM 45516</strain>
    </source>
</reference>
<dbReference type="RefSeq" id="WP_209884145.1">
    <property type="nucleotide sequence ID" value="NZ_JAGGMR010000001.1"/>
</dbReference>
<evidence type="ECO:0000313" key="4">
    <source>
        <dbReference type="Proteomes" id="UP001519325"/>
    </source>
</evidence>
<dbReference type="PROSITE" id="PS51084">
    <property type="entry name" value="HIT_2"/>
    <property type="match status" value="1"/>
</dbReference>
<dbReference type="InterPro" id="IPR036265">
    <property type="entry name" value="HIT-like_sf"/>
</dbReference>
<dbReference type="InterPro" id="IPR011146">
    <property type="entry name" value="HIT-like"/>
</dbReference>
<dbReference type="Gene3D" id="3.30.428.10">
    <property type="entry name" value="HIT-like"/>
    <property type="match status" value="1"/>
</dbReference>
<name>A0ABS4Q8S2_9NOCA</name>
<evidence type="ECO:0000256" key="1">
    <source>
        <dbReference type="PROSITE-ProRule" id="PRU00464"/>
    </source>
</evidence>
<feature type="domain" description="HIT" evidence="2">
    <location>
        <begin position="23"/>
        <end position="129"/>
    </location>
</feature>
<proteinExistence type="predicted"/>
<protein>
    <submittedName>
        <fullName evidence="3">Diadenosine tetraphosphate (Ap4A) HIT family hydrolase</fullName>
    </submittedName>
</protein>
<dbReference type="SUPFAM" id="SSF54197">
    <property type="entry name" value="HIT-like"/>
    <property type="match status" value="1"/>
</dbReference>
<evidence type="ECO:0000313" key="3">
    <source>
        <dbReference type="EMBL" id="MBP2187508.1"/>
    </source>
</evidence>
<evidence type="ECO:0000259" key="2">
    <source>
        <dbReference type="PROSITE" id="PS51084"/>
    </source>
</evidence>
<dbReference type="Proteomes" id="UP001519325">
    <property type="component" value="Unassembled WGS sequence"/>
</dbReference>
<accession>A0ABS4Q8S2</accession>
<dbReference type="Pfam" id="PF01230">
    <property type="entry name" value="HIT"/>
    <property type="match status" value="1"/>
</dbReference>
<comment type="caution">
    <text evidence="3">The sequence shown here is derived from an EMBL/GenBank/DDBJ whole genome shotgun (WGS) entry which is preliminary data.</text>
</comment>
<sequence length="223" mass="24530">MGILGSCDRSDLCAEFSGTSDTEFTRTYAKPSDRYLAQTSDSVAVVDLSPLVVGHVLVCPRRHYYSAAEAIADSACGFQSFLGRFLHRYAQIFGDFTILEHGSTAAMPTACISHAHLHVLPLALEPVINRMVDDGLSLALLDSWQGFSDLCIDESPYYLAADGNRFFIARPQQRMISQYLRVVAGASVAIPSEECDWALVVRREIFHQTIHRWAVGAAEGVTL</sequence>
<dbReference type="GO" id="GO:0016787">
    <property type="term" value="F:hydrolase activity"/>
    <property type="evidence" value="ECO:0007669"/>
    <property type="project" value="UniProtKB-KW"/>
</dbReference>
<keyword evidence="3" id="KW-0378">Hydrolase</keyword>
<dbReference type="EMBL" id="JAGGMR010000001">
    <property type="protein sequence ID" value="MBP2187508.1"/>
    <property type="molecule type" value="Genomic_DNA"/>
</dbReference>
<gene>
    <name evidence="3" type="ORF">BJ987_000409</name>
</gene>
<keyword evidence="4" id="KW-1185">Reference proteome</keyword>
<feature type="short sequence motif" description="Histidine triad motif" evidence="1">
    <location>
        <begin position="114"/>
        <end position="118"/>
    </location>
</feature>
<organism evidence="3 4">
    <name type="scientific">Nocardia goodfellowii</name>
    <dbReference type="NCBI Taxonomy" id="882446"/>
    <lineage>
        <taxon>Bacteria</taxon>
        <taxon>Bacillati</taxon>
        <taxon>Actinomycetota</taxon>
        <taxon>Actinomycetes</taxon>
        <taxon>Mycobacteriales</taxon>
        <taxon>Nocardiaceae</taxon>
        <taxon>Nocardia</taxon>
    </lineage>
</organism>